<dbReference type="SUPFAM" id="SSF117281">
    <property type="entry name" value="Kelch motif"/>
    <property type="match status" value="1"/>
</dbReference>
<organism evidence="1 2">
    <name type="scientific">Chenopodium quinoa</name>
    <name type="common">Quinoa</name>
    <dbReference type="NCBI Taxonomy" id="63459"/>
    <lineage>
        <taxon>Eukaryota</taxon>
        <taxon>Viridiplantae</taxon>
        <taxon>Streptophyta</taxon>
        <taxon>Embryophyta</taxon>
        <taxon>Tracheophyta</taxon>
        <taxon>Spermatophyta</taxon>
        <taxon>Magnoliopsida</taxon>
        <taxon>eudicotyledons</taxon>
        <taxon>Gunneridae</taxon>
        <taxon>Pentapetalae</taxon>
        <taxon>Caryophyllales</taxon>
        <taxon>Chenopodiaceae</taxon>
        <taxon>Chenopodioideae</taxon>
        <taxon>Atripliceae</taxon>
        <taxon>Chenopodium</taxon>
    </lineage>
</organism>
<sequence>MNMKSVYLFMTHFGSSMAHTLFAIPIDLCNRECDEKKPSDQRRIEPIIEFPASEYPLVMACAKLGSRLYILGGERQRSPCCSGSESDPNQIYPPDVYVLDENRNIQKLKVGMNTGKPTPVAFTADGKLFILGSCGGPNLISCTSLKPIDLPSSSLRFFEVFDPTTNEWTILDDPPVTTPTIWVSSPVVVGRKVYLYGRFLGKGGSGVLLSFHLDSYHWEWAGIGSNDANFPQLRRHRPGRILIGDTYYGLAKLGAGVVRQRITEEDEQLLFRLPRGIHSLSTNGFCHLGDSNFCTVVTGSLPEPGVPLHFGMLDQNRRFFSIRVFREIEGPEPHSISTDLLYSADYLFQSTYPSFGSLHGCYPFDTTLHSLSFLSILWVMTTLRICCLCAVVSATLLSGSAALSSSGVGVDHWWYDMVYYSPLSILIEFAV</sequence>
<keyword evidence="2" id="KW-1185">Reference proteome</keyword>
<dbReference type="Gene3D" id="2.120.10.80">
    <property type="entry name" value="Kelch-type beta propeller"/>
    <property type="match status" value="1"/>
</dbReference>
<dbReference type="OMA" id="WEPRRED"/>
<proteinExistence type="predicted"/>
<protein>
    <submittedName>
        <fullName evidence="1">Uncharacterized protein</fullName>
    </submittedName>
</protein>
<dbReference type="EnsemblPlants" id="AUR62032965-RA">
    <property type="protein sequence ID" value="AUR62032965-RA:cds"/>
    <property type="gene ID" value="AUR62032965"/>
</dbReference>
<dbReference type="SMR" id="A0A803MNW4"/>
<evidence type="ECO:0000313" key="2">
    <source>
        <dbReference type="Proteomes" id="UP000596660"/>
    </source>
</evidence>
<accession>A0A803MNW4</accession>
<dbReference type="Proteomes" id="UP000596660">
    <property type="component" value="Unplaced"/>
</dbReference>
<name>A0A803MNW4_CHEQI</name>
<dbReference type="AlphaFoldDB" id="A0A803MNW4"/>
<reference evidence="1" key="2">
    <citation type="submission" date="2021-03" db="UniProtKB">
        <authorList>
            <consortium name="EnsemblPlants"/>
        </authorList>
    </citation>
    <scope>IDENTIFICATION</scope>
</reference>
<dbReference type="Gramene" id="AUR62032965-RA">
    <property type="protein sequence ID" value="AUR62032965-RA:cds"/>
    <property type="gene ID" value="AUR62032965"/>
</dbReference>
<dbReference type="InterPro" id="IPR015915">
    <property type="entry name" value="Kelch-typ_b-propeller"/>
</dbReference>
<reference evidence="1" key="1">
    <citation type="journal article" date="2017" name="Nature">
        <title>The genome of Chenopodium quinoa.</title>
        <authorList>
            <person name="Jarvis D.E."/>
            <person name="Ho Y.S."/>
            <person name="Lightfoot D.J."/>
            <person name="Schmoeckel S.M."/>
            <person name="Li B."/>
            <person name="Borm T.J.A."/>
            <person name="Ohyanagi H."/>
            <person name="Mineta K."/>
            <person name="Michell C.T."/>
            <person name="Saber N."/>
            <person name="Kharbatia N.M."/>
            <person name="Rupper R.R."/>
            <person name="Sharp A.R."/>
            <person name="Dally N."/>
            <person name="Boughton B.A."/>
            <person name="Woo Y.H."/>
            <person name="Gao G."/>
            <person name="Schijlen E.G.W.M."/>
            <person name="Guo X."/>
            <person name="Momin A.A."/>
            <person name="Negrao S."/>
            <person name="Al-Babili S."/>
            <person name="Gehring C."/>
            <person name="Roessner U."/>
            <person name="Jung C."/>
            <person name="Murphy K."/>
            <person name="Arold S.T."/>
            <person name="Gojobori T."/>
            <person name="van der Linden C.G."/>
            <person name="van Loo E.N."/>
            <person name="Jellen E.N."/>
            <person name="Maughan P.J."/>
            <person name="Tester M."/>
        </authorList>
    </citation>
    <scope>NUCLEOTIDE SEQUENCE [LARGE SCALE GENOMIC DNA]</scope>
    <source>
        <strain evidence="1">cv. PI 614886</strain>
    </source>
</reference>
<evidence type="ECO:0000313" key="1">
    <source>
        <dbReference type="EnsemblPlants" id="AUR62032965-RA:cds"/>
    </source>
</evidence>